<proteinExistence type="predicted"/>
<evidence type="ECO:0000313" key="3">
    <source>
        <dbReference type="Proteomes" id="UP000005307"/>
    </source>
</evidence>
<organism evidence="2 3">
    <name type="scientific">Octadecabacter antarcticus 307</name>
    <dbReference type="NCBI Taxonomy" id="391626"/>
    <lineage>
        <taxon>Bacteria</taxon>
        <taxon>Pseudomonadati</taxon>
        <taxon>Pseudomonadota</taxon>
        <taxon>Alphaproteobacteria</taxon>
        <taxon>Rhodobacterales</taxon>
        <taxon>Roseobacteraceae</taxon>
        <taxon>Octadecabacter</taxon>
    </lineage>
</organism>
<reference evidence="2 3" key="1">
    <citation type="journal article" date="2013" name="PLoS ONE">
        <title>Poles Apart: Arctic and Antarctic Octadecabacter strains Share High Genome Plasticity and a New Type of Xanthorhodopsin.</title>
        <authorList>
            <person name="Vollmers J."/>
            <person name="Voget S."/>
            <person name="Dietrich S."/>
            <person name="Gollnow K."/>
            <person name="Smits M."/>
            <person name="Meyer K."/>
            <person name="Brinkhoff T."/>
            <person name="Simon M."/>
            <person name="Daniel R."/>
        </authorList>
    </citation>
    <scope>NUCLEOTIDE SEQUENCE [LARGE SCALE GENOMIC DNA]</scope>
    <source>
        <strain evidence="2 3">307</strain>
    </source>
</reference>
<dbReference type="STRING" id="391626.OAN307_c34610"/>
<evidence type="ECO:0000313" key="2">
    <source>
        <dbReference type="EMBL" id="AGI68948.1"/>
    </source>
</evidence>
<sequence length="68" mass="7627">MLGTDPKIVFGQLYFSDTWQSIFWVDNSIILWGIGLGLALALRSRWAIALCCAALLHLGLDLMLHHDD</sequence>
<dbReference type="HOGENOM" id="CLU_2789828_0_0_5"/>
<keyword evidence="1" id="KW-1133">Transmembrane helix</keyword>
<keyword evidence="1" id="KW-0472">Membrane</keyword>
<evidence type="ECO:0000256" key="1">
    <source>
        <dbReference type="SAM" id="Phobius"/>
    </source>
</evidence>
<dbReference type="Proteomes" id="UP000005307">
    <property type="component" value="Chromosome"/>
</dbReference>
<keyword evidence="3" id="KW-1185">Reference proteome</keyword>
<feature type="transmembrane region" description="Helical" evidence="1">
    <location>
        <begin position="21"/>
        <end position="40"/>
    </location>
</feature>
<protein>
    <submittedName>
        <fullName evidence="2">Uncharacterized protein</fullName>
    </submittedName>
</protein>
<dbReference type="AlphaFoldDB" id="M9RB24"/>
<dbReference type="EMBL" id="CP003740">
    <property type="protein sequence ID" value="AGI68948.1"/>
    <property type="molecule type" value="Genomic_DNA"/>
</dbReference>
<keyword evidence="1" id="KW-0812">Transmembrane</keyword>
<dbReference type="KEGG" id="oat:OAN307_c34610"/>
<accession>M9RB24</accession>
<gene>
    <name evidence="2" type="ORF">OAN307_c34610</name>
</gene>
<name>M9RB24_9RHOB</name>